<sequence length="624" mass="71489">MKKIWNTTTKNWVCGILACMALMITINADLSSISAEAAQGGFFNVLAMTIKKLEYVLPVFTYRDGLLALLVLFFFQKTTIRQESGISPWSVRIPAGFTAFFLVFGYSFYYTNSWNLIIMDKLHLFLAAVMMVGYYALFVRIFHLVVDKLPILAAACGERPGKWSELVFERHAFWGPFLVILICWMPYILAKFPAASMPETLAEMRQFYWNDINNYYPPMHTILLSLVMQLGNAVHSYTLGFFLNLVLQLGMLLSAFAYGFTLMRRWQTPYKLRWAALAIICIVEFFPMESTVVEKDIPYAACVIFLVLLLYELVRQMHKGNGMNRVQMAGYVLACIGTAGFRNEGIYLVLVSGIAVTFYVMRTWWKEDRRKCGRVLLTVLLPILLVLFYQKGLLPACGVADNGPKEALSIPFQQTARYVRDYGYEISEEDAEIISRVLDYENLAEKYDPITSDPVKYTYHAETTEDLTAYFGLWFRQLLKHPGSAVEATMNNAYGWFYQEGYAQNYMMTSKIDGQDVRWEINQPAKLAGVRQVMERVAKWLSRVPVVNWFENAGIVSWFTILLTAFLIGAGRKRYLLPMAPVLTALMVCIAAPTFNYQMRYIMPIMFCVPFYAAMAVQALREKL</sequence>
<feature type="transmembrane region" description="Helical" evidence="1">
    <location>
        <begin position="272"/>
        <end position="291"/>
    </location>
</feature>
<feature type="transmembrane region" description="Helical" evidence="1">
    <location>
        <begin position="172"/>
        <end position="190"/>
    </location>
</feature>
<keyword evidence="1" id="KW-0472">Membrane</keyword>
<dbReference type="Pfam" id="PF19484">
    <property type="entry name" value="DUF6020"/>
    <property type="match status" value="1"/>
</dbReference>
<feature type="transmembrane region" description="Helical" evidence="1">
    <location>
        <begin position="372"/>
        <end position="389"/>
    </location>
</feature>
<organism evidence="2 3">
    <name type="scientific">Hominiventricola filiformis</name>
    <dbReference type="NCBI Taxonomy" id="2885352"/>
    <lineage>
        <taxon>Bacteria</taxon>
        <taxon>Bacillati</taxon>
        <taxon>Bacillota</taxon>
        <taxon>Clostridia</taxon>
        <taxon>Lachnospirales</taxon>
        <taxon>Lachnospiraceae</taxon>
        <taxon>Hominiventricola</taxon>
    </lineage>
</organism>
<feature type="transmembrane region" description="Helical" evidence="1">
    <location>
        <begin position="297"/>
        <end position="314"/>
    </location>
</feature>
<protein>
    <submittedName>
        <fullName evidence="2">DUF6020 family protein</fullName>
    </submittedName>
</protein>
<keyword evidence="1" id="KW-1133">Transmembrane helix</keyword>
<feature type="transmembrane region" description="Helical" evidence="1">
    <location>
        <begin position="91"/>
        <end position="110"/>
    </location>
</feature>
<feature type="transmembrane region" description="Helical" evidence="1">
    <location>
        <begin position="575"/>
        <end position="595"/>
    </location>
</feature>
<dbReference type="InterPro" id="IPR046062">
    <property type="entry name" value="DUF6020"/>
</dbReference>
<dbReference type="Proteomes" id="UP001198220">
    <property type="component" value="Unassembled WGS sequence"/>
</dbReference>
<feature type="transmembrane region" description="Helical" evidence="1">
    <location>
        <begin position="601"/>
        <end position="620"/>
    </location>
</feature>
<evidence type="ECO:0000313" key="2">
    <source>
        <dbReference type="EMBL" id="MCC2126275.1"/>
    </source>
</evidence>
<feature type="transmembrane region" description="Helical" evidence="1">
    <location>
        <begin position="237"/>
        <end position="260"/>
    </location>
</feature>
<gene>
    <name evidence="2" type="ORF">LKD36_08785</name>
</gene>
<accession>A0AAE3DBF6</accession>
<dbReference type="EMBL" id="JAJEPS010000007">
    <property type="protein sequence ID" value="MCC2126275.1"/>
    <property type="molecule type" value="Genomic_DNA"/>
</dbReference>
<feature type="transmembrane region" description="Helical" evidence="1">
    <location>
        <begin position="549"/>
        <end position="568"/>
    </location>
</feature>
<evidence type="ECO:0000313" key="3">
    <source>
        <dbReference type="Proteomes" id="UP001198220"/>
    </source>
</evidence>
<feature type="transmembrane region" description="Helical" evidence="1">
    <location>
        <begin position="326"/>
        <end position="341"/>
    </location>
</feature>
<name>A0AAE3DBF6_9FIRM</name>
<proteinExistence type="predicted"/>
<keyword evidence="3" id="KW-1185">Reference proteome</keyword>
<feature type="transmembrane region" description="Helical" evidence="1">
    <location>
        <begin position="12"/>
        <end position="35"/>
    </location>
</feature>
<comment type="caution">
    <text evidence="2">The sequence shown here is derived from an EMBL/GenBank/DDBJ whole genome shotgun (WGS) entry which is preliminary data.</text>
</comment>
<dbReference type="AlphaFoldDB" id="A0AAE3DBF6"/>
<feature type="transmembrane region" description="Helical" evidence="1">
    <location>
        <begin position="347"/>
        <end position="365"/>
    </location>
</feature>
<feature type="transmembrane region" description="Helical" evidence="1">
    <location>
        <begin position="55"/>
        <end position="75"/>
    </location>
</feature>
<keyword evidence="1" id="KW-0812">Transmembrane</keyword>
<evidence type="ECO:0000256" key="1">
    <source>
        <dbReference type="SAM" id="Phobius"/>
    </source>
</evidence>
<feature type="transmembrane region" description="Helical" evidence="1">
    <location>
        <begin position="122"/>
        <end position="142"/>
    </location>
</feature>
<reference evidence="2 3" key="1">
    <citation type="submission" date="2021-10" db="EMBL/GenBank/DDBJ databases">
        <title>Anaerobic single-cell dispensing facilitates the cultivation of human gut bacteria.</title>
        <authorList>
            <person name="Afrizal A."/>
        </authorList>
    </citation>
    <scope>NUCLEOTIDE SEQUENCE [LARGE SCALE GENOMIC DNA]</scope>
    <source>
        <strain evidence="2 3">CLA-AA-H276</strain>
    </source>
</reference>
<dbReference type="RefSeq" id="WP_308459384.1">
    <property type="nucleotide sequence ID" value="NZ_JAJEPS010000007.1"/>
</dbReference>